<dbReference type="EMBL" id="AP024426">
    <property type="protein sequence ID" value="BCR96661.1"/>
    <property type="molecule type" value="Genomic_DNA"/>
</dbReference>
<reference evidence="3" key="2">
    <citation type="submission" date="2016-02" db="EMBL/GenBank/DDBJ databases">
        <title>Genome sequencing of Aspergillus luchuensis NBRC 4314.</title>
        <authorList>
            <person name="Yamada O."/>
        </authorList>
    </citation>
    <scope>NUCLEOTIDE SEQUENCE [LARGE SCALE GENOMIC DNA]</scope>
    <source>
        <strain evidence="3">RIB 2604</strain>
    </source>
</reference>
<dbReference type="AlphaFoldDB" id="A0A146F6K7"/>
<dbReference type="OrthoDB" id="4424523at2759"/>
<protein>
    <submittedName>
        <fullName evidence="2">Muramidase</fullName>
    </submittedName>
</protein>
<organism evidence="2 3">
    <name type="scientific">Aspergillus kawachii</name>
    <name type="common">White koji mold</name>
    <name type="synonym">Aspergillus awamori var. kawachi</name>
    <dbReference type="NCBI Taxonomy" id="1069201"/>
    <lineage>
        <taxon>Eukaryota</taxon>
        <taxon>Fungi</taxon>
        <taxon>Dikarya</taxon>
        <taxon>Ascomycota</taxon>
        <taxon>Pezizomycotina</taxon>
        <taxon>Eurotiomycetes</taxon>
        <taxon>Eurotiomycetidae</taxon>
        <taxon>Eurotiales</taxon>
        <taxon>Aspergillaceae</taxon>
        <taxon>Aspergillus</taxon>
        <taxon>Aspergillus subgen. Circumdati</taxon>
    </lineage>
</organism>
<reference evidence="2 3" key="1">
    <citation type="journal article" date="2016" name="DNA Res.">
        <title>Genome sequence of Aspergillus luchuensis NBRC 4314.</title>
        <authorList>
            <person name="Yamada O."/>
            <person name="Machida M."/>
            <person name="Hosoyama A."/>
            <person name="Goto M."/>
            <person name="Takahashi T."/>
            <person name="Futagami T."/>
            <person name="Yamagata Y."/>
            <person name="Takeuchi M."/>
            <person name="Kobayashi T."/>
            <person name="Koike H."/>
            <person name="Abe K."/>
            <person name="Asai K."/>
            <person name="Arita M."/>
            <person name="Fujita N."/>
            <person name="Fukuda K."/>
            <person name="Higa K."/>
            <person name="Horikawa H."/>
            <person name="Ishikawa T."/>
            <person name="Jinno K."/>
            <person name="Kato Y."/>
            <person name="Kirimura K."/>
            <person name="Mizutani O."/>
            <person name="Nakasone K."/>
            <person name="Sano M."/>
            <person name="Shiraishi Y."/>
            <person name="Tsukahara M."/>
            <person name="Gomi K."/>
        </authorList>
    </citation>
    <scope>NUCLEOTIDE SEQUENCE [LARGE SCALE GENOMIC DNA]</scope>
    <source>
        <strain evidence="2 3">RIB 2604</strain>
    </source>
</reference>
<dbReference type="RefSeq" id="XP_041540427.1">
    <property type="nucleotide sequence ID" value="XM_041686443.1"/>
</dbReference>
<evidence type="ECO:0000313" key="1">
    <source>
        <dbReference type="EMBL" id="BCR96661.1"/>
    </source>
</evidence>
<dbReference type="Proteomes" id="UP000075230">
    <property type="component" value="Unassembled WGS sequence"/>
</dbReference>
<evidence type="ECO:0000313" key="3">
    <source>
        <dbReference type="Proteomes" id="UP000075230"/>
    </source>
</evidence>
<keyword evidence="4" id="KW-1185">Reference proteome</keyword>
<evidence type="ECO:0000313" key="2">
    <source>
        <dbReference type="EMBL" id="GAT21934.1"/>
    </source>
</evidence>
<dbReference type="GeneID" id="64957986"/>
<sequence>MIARSVLRRPHFSSNKPSFLRLRRLILIRSPAPQIRLVHSITPPFIPSTLFSTQMASRQNPSKRTPEIESGMNDADELERLLAKDGFKIWGFVIYRCTYQSDSDWEKLMIRFHKRVKIYLQYYNGLDLLARFTPTVLEDRSFEGTTVASLRDKFNEWAVTAVKKEQGIDPSHLWHLKNGRYRFFIMVDQEALDSILSTPDNDIHGGFVRLVNAEWKAEELDEEELAERGGPGPEEEPLEGCTAEDIGWMKVCWGESQTPGYVILDDSLRWDRFYSRPPVIQRLA</sequence>
<dbReference type="EMBL" id="BCWF01000014">
    <property type="protein sequence ID" value="GAT21934.1"/>
    <property type="molecule type" value="Genomic_DNA"/>
</dbReference>
<dbReference type="Proteomes" id="UP000661280">
    <property type="component" value="Chromosome 2"/>
</dbReference>
<evidence type="ECO:0000313" key="4">
    <source>
        <dbReference type="Proteomes" id="UP000661280"/>
    </source>
</evidence>
<accession>A0A146F6K7</accession>
<dbReference type="VEuPathDB" id="FungiDB:ASPFODRAFT_38617"/>
<reference evidence="1" key="4">
    <citation type="submission" date="2021-02" db="EMBL/GenBank/DDBJ databases">
        <title>Aspergillus luchuensis mut. kawachii IFO 4304 genome sequence.</title>
        <authorList>
            <person name="Mori K."/>
            <person name="Kadooka C."/>
            <person name="Goto M."/>
            <person name="Futagami T."/>
        </authorList>
    </citation>
    <scope>NUCLEOTIDE SEQUENCE</scope>
    <source>
        <strain evidence="1">IFO 4308</strain>
    </source>
</reference>
<dbReference type="KEGG" id="aluc:AKAW2_21601S"/>
<proteinExistence type="predicted"/>
<reference evidence="1" key="3">
    <citation type="submission" date="2021-01" db="EMBL/GenBank/DDBJ databases">
        <authorList>
            <consortium name="Aspergillus luchuensis mut. kawachii IFO 4304 genome sequencing consortium"/>
            <person name="Kazuki M."/>
            <person name="Futagami T."/>
        </authorList>
    </citation>
    <scope>NUCLEOTIDE SEQUENCE</scope>
    <source>
        <strain evidence="1">IFO 4308</strain>
    </source>
</reference>
<gene>
    <name evidence="1" type="ORF">AKAW2_21601S</name>
    <name evidence="2" type="ORF">RIB2604_01400250</name>
</gene>
<name>A0A146F6K7_ASPKA</name>